<reference evidence="1 2" key="1">
    <citation type="journal article" date="2015" name="Genome Biol. Evol.">
        <title>Comparative Genomics of a Bacterivorous Green Alga Reveals Evolutionary Causalities and Consequences of Phago-Mixotrophic Mode of Nutrition.</title>
        <authorList>
            <person name="Burns J.A."/>
            <person name="Paasch A."/>
            <person name="Narechania A."/>
            <person name="Kim E."/>
        </authorList>
    </citation>
    <scope>NUCLEOTIDE SEQUENCE [LARGE SCALE GENOMIC DNA]</scope>
    <source>
        <strain evidence="1 2">PLY_AMNH</strain>
    </source>
</reference>
<protein>
    <submittedName>
        <fullName evidence="1">Uncharacterized protein</fullName>
    </submittedName>
</protein>
<dbReference type="Proteomes" id="UP001190700">
    <property type="component" value="Unassembled WGS sequence"/>
</dbReference>
<dbReference type="EMBL" id="LGRX02027939">
    <property type="protein sequence ID" value="KAK3248594.1"/>
    <property type="molecule type" value="Genomic_DNA"/>
</dbReference>
<name>A0AAE0C667_9CHLO</name>
<sequence>MVDKGSGIPNIPNSDAVEKAGTYLKEQTATFSKSIGSWYKDLSKQAAQKAKSAKNLSMTVVTKVDFLGPTYESVKRSSSEVWRKVPPPAQQVAPYVAVALLTGITVHKITSRHATQNEAKLLAEIKQVNKNRDHLSQLLRTSEVKLAQALKDNTRAEPQKDLKEMAHAVAEATHAAASAAAAAAEAANYCNRRTAAPQHPKLGGT</sequence>
<keyword evidence="2" id="KW-1185">Reference proteome</keyword>
<gene>
    <name evidence="1" type="ORF">CYMTET_41945</name>
</gene>
<dbReference type="AlphaFoldDB" id="A0AAE0C667"/>
<evidence type="ECO:0000313" key="1">
    <source>
        <dbReference type="EMBL" id="KAK3248594.1"/>
    </source>
</evidence>
<proteinExistence type="predicted"/>
<comment type="caution">
    <text evidence="1">The sequence shown here is derived from an EMBL/GenBank/DDBJ whole genome shotgun (WGS) entry which is preliminary data.</text>
</comment>
<organism evidence="1 2">
    <name type="scientific">Cymbomonas tetramitiformis</name>
    <dbReference type="NCBI Taxonomy" id="36881"/>
    <lineage>
        <taxon>Eukaryota</taxon>
        <taxon>Viridiplantae</taxon>
        <taxon>Chlorophyta</taxon>
        <taxon>Pyramimonadophyceae</taxon>
        <taxon>Pyramimonadales</taxon>
        <taxon>Pyramimonadaceae</taxon>
        <taxon>Cymbomonas</taxon>
    </lineage>
</organism>
<evidence type="ECO:0000313" key="2">
    <source>
        <dbReference type="Proteomes" id="UP001190700"/>
    </source>
</evidence>
<accession>A0AAE0C667</accession>